<organism evidence="1">
    <name type="scientific">marine metagenome</name>
    <dbReference type="NCBI Taxonomy" id="408172"/>
    <lineage>
        <taxon>unclassified sequences</taxon>
        <taxon>metagenomes</taxon>
        <taxon>ecological metagenomes</taxon>
    </lineage>
</organism>
<dbReference type="AlphaFoldDB" id="A0A382R5N9"/>
<evidence type="ECO:0000313" key="1">
    <source>
        <dbReference type="EMBL" id="SVC92462.1"/>
    </source>
</evidence>
<dbReference type="EMBL" id="UINC01118972">
    <property type="protein sequence ID" value="SVC92462.1"/>
    <property type="molecule type" value="Genomic_DNA"/>
</dbReference>
<name>A0A382R5N9_9ZZZZ</name>
<accession>A0A382R5N9</accession>
<proteinExistence type="predicted"/>
<feature type="non-terminal residue" evidence="1">
    <location>
        <position position="30"/>
    </location>
</feature>
<protein>
    <submittedName>
        <fullName evidence="1">Uncharacterized protein</fullName>
    </submittedName>
</protein>
<reference evidence="1" key="1">
    <citation type="submission" date="2018-05" db="EMBL/GenBank/DDBJ databases">
        <authorList>
            <person name="Lanie J.A."/>
            <person name="Ng W.-L."/>
            <person name="Kazmierczak K.M."/>
            <person name="Andrzejewski T.M."/>
            <person name="Davidsen T.M."/>
            <person name="Wayne K.J."/>
            <person name="Tettelin H."/>
            <person name="Glass J.I."/>
            <person name="Rusch D."/>
            <person name="Podicherti R."/>
            <person name="Tsui H.-C.T."/>
            <person name="Winkler M.E."/>
        </authorList>
    </citation>
    <scope>NUCLEOTIDE SEQUENCE</scope>
</reference>
<gene>
    <name evidence="1" type="ORF">METZ01_LOCUS345316</name>
</gene>
<sequence>MAFSPQFLDDIRSRVALNEIVARHVRLTRQ</sequence>